<accession>A0ABQ0FB58</accession>
<comment type="caution">
    <text evidence="1">The sequence shown here is derived from an EMBL/GenBank/DDBJ whole genome shotgun (WGS) entry which is preliminary data.</text>
</comment>
<proteinExistence type="predicted"/>
<reference evidence="1 2" key="1">
    <citation type="submission" date="2024-08" db="EMBL/GenBank/DDBJ databases">
        <title>The draft genome of Apodemus speciosus.</title>
        <authorList>
            <person name="Nabeshima K."/>
            <person name="Suzuki S."/>
            <person name="Onuma M."/>
        </authorList>
    </citation>
    <scope>NUCLEOTIDE SEQUENCE [LARGE SCALE GENOMIC DNA]</scope>
    <source>
        <strain evidence="1">IB14-021</strain>
    </source>
</reference>
<organism evidence="1 2">
    <name type="scientific">Apodemus speciosus</name>
    <name type="common">Large Japanese field mouse</name>
    <dbReference type="NCBI Taxonomy" id="105296"/>
    <lineage>
        <taxon>Eukaryota</taxon>
        <taxon>Metazoa</taxon>
        <taxon>Chordata</taxon>
        <taxon>Craniata</taxon>
        <taxon>Vertebrata</taxon>
        <taxon>Euteleostomi</taxon>
        <taxon>Mammalia</taxon>
        <taxon>Eutheria</taxon>
        <taxon>Euarchontoglires</taxon>
        <taxon>Glires</taxon>
        <taxon>Rodentia</taxon>
        <taxon>Myomorpha</taxon>
        <taxon>Muroidea</taxon>
        <taxon>Muridae</taxon>
        <taxon>Murinae</taxon>
        <taxon>Apodemus</taxon>
    </lineage>
</organism>
<evidence type="ECO:0000313" key="1">
    <source>
        <dbReference type="EMBL" id="GAB1296483.1"/>
    </source>
</evidence>
<dbReference type="EMBL" id="BAAFST010000011">
    <property type="protein sequence ID" value="GAB1296483.1"/>
    <property type="molecule type" value="Genomic_DNA"/>
</dbReference>
<protein>
    <submittedName>
        <fullName evidence="1">Uncharacterized protein</fullName>
    </submittedName>
</protein>
<sequence length="79" mass="8189">MTEAIGDRVSVPCGLSPEDAVGKLGLISEQLRKAVYWSSLQDYNKKSSVSISTGGSVYGGSRIPSASALGVEEGVEVTL</sequence>
<dbReference type="Proteomes" id="UP001623349">
    <property type="component" value="Unassembled WGS sequence"/>
</dbReference>
<name>A0ABQ0FB58_APOSI</name>
<evidence type="ECO:0000313" key="2">
    <source>
        <dbReference type="Proteomes" id="UP001623349"/>
    </source>
</evidence>
<keyword evidence="2" id="KW-1185">Reference proteome</keyword>
<gene>
    <name evidence="1" type="ORF">APTSU1_001171800</name>
</gene>